<dbReference type="PANTHER" id="PTHR12764">
    <property type="entry name" value="WD REPEAT DOMAIN-RELATED"/>
    <property type="match status" value="1"/>
</dbReference>
<accession>A0A0M3IP98</accession>
<dbReference type="GO" id="GO:0005737">
    <property type="term" value="C:cytoplasm"/>
    <property type="evidence" value="ECO:0007669"/>
    <property type="project" value="UniProtKB-SubCell"/>
</dbReference>
<protein>
    <submittedName>
        <fullName evidence="8">ANAPC4_WD40 domain-containing protein</fullName>
    </submittedName>
</protein>
<evidence type="ECO:0000259" key="5">
    <source>
        <dbReference type="Pfam" id="PF23390"/>
    </source>
</evidence>
<sequence length="543" mass="62141">MQWYVPTLPSKVYDGRQSDIGEGKMNPSSISRLTLEAATHPLFRGHVPEDRPRFLVAYKHGIVQLMRNENDANSIVIKLPNMVLSKARWSPDGSLLAICGLQTDLDDEKCVVHFVTAYGERQRVLQVPGQTISDLTWEGGGLRICMAVDTHLFFANIRPNYTWAYCGQTVVYSYDRSEQNEHCVVFFETKLEESYQKYVKQLLHITAFEDHCVIVNRADDQAGMYFMQICNGIGTPVDSKYIDLEPKFIAMNASEVLVASTDAFFLWRYVIPRSSFREPLPMSTNTNDLIYHIDDFSLKDTKSDTQRRPHRQHDLICAVSISEKFFIICRESGTVHRYSLPQVTLQGTFTLGCRIEKMELNCNGTRLAVLSSQGMKLFEITENSASVMHFDRKDVWSIKWDTEKEDTIAIMEKTRMYVVKNTECEEPIINSGYICSFKNLSVRTVLLDEIMKSPENPNKCYVVDVEIKSLRDAKNLLEKMKIQEASAFIEKNSHPKLWALLAEVALSRLDTATAEHAYVMLKDYAGIQLIKRINSIQVIILFN</sequence>
<dbReference type="GO" id="GO:0097730">
    <property type="term" value="C:non-motile cilium"/>
    <property type="evidence" value="ECO:0007669"/>
    <property type="project" value="TreeGrafter"/>
</dbReference>
<keyword evidence="7" id="KW-1185">Reference proteome</keyword>
<dbReference type="GO" id="GO:0061512">
    <property type="term" value="P:protein localization to cilium"/>
    <property type="evidence" value="ECO:0007669"/>
    <property type="project" value="TreeGrafter"/>
</dbReference>
<comment type="subcellular location">
    <subcellularLocation>
        <location evidence="1">Cytoplasm</location>
    </subcellularLocation>
</comment>
<keyword evidence="4" id="KW-0677">Repeat</keyword>
<feature type="domain" description="IFT121/TULP4 N-terminal" evidence="6">
    <location>
        <begin position="44"/>
        <end position="158"/>
    </location>
</feature>
<dbReference type="AlphaFoldDB" id="A0A0M3IP98"/>
<dbReference type="InterPro" id="IPR039857">
    <property type="entry name" value="Ift122/121"/>
</dbReference>
<evidence type="ECO:0000256" key="3">
    <source>
        <dbReference type="ARBA" id="ARBA00022574"/>
    </source>
</evidence>
<organism evidence="7 8">
    <name type="scientific">Ascaris lumbricoides</name>
    <name type="common">Giant roundworm</name>
    <dbReference type="NCBI Taxonomy" id="6252"/>
    <lineage>
        <taxon>Eukaryota</taxon>
        <taxon>Metazoa</taxon>
        <taxon>Ecdysozoa</taxon>
        <taxon>Nematoda</taxon>
        <taxon>Chromadorea</taxon>
        <taxon>Rhabditida</taxon>
        <taxon>Spirurina</taxon>
        <taxon>Ascaridomorpha</taxon>
        <taxon>Ascaridoidea</taxon>
        <taxon>Ascarididae</taxon>
        <taxon>Ascaris</taxon>
    </lineage>
</organism>
<proteinExistence type="predicted"/>
<evidence type="ECO:0000313" key="8">
    <source>
        <dbReference type="WBParaSite" id="ALUE_0002057601-mRNA-1"/>
    </source>
</evidence>
<dbReference type="GO" id="GO:1905515">
    <property type="term" value="P:non-motile cilium assembly"/>
    <property type="evidence" value="ECO:0007669"/>
    <property type="project" value="TreeGrafter"/>
</dbReference>
<keyword evidence="3" id="KW-0853">WD repeat</keyword>
<name>A0A0M3IP98_ASCLU</name>
<evidence type="ECO:0000256" key="1">
    <source>
        <dbReference type="ARBA" id="ARBA00004496"/>
    </source>
</evidence>
<evidence type="ECO:0000259" key="6">
    <source>
        <dbReference type="Pfam" id="PF24797"/>
    </source>
</evidence>
<reference evidence="8" key="1">
    <citation type="submission" date="2017-02" db="UniProtKB">
        <authorList>
            <consortium name="WormBaseParasite"/>
        </authorList>
    </citation>
    <scope>IDENTIFICATION</scope>
</reference>
<dbReference type="InterPro" id="IPR056159">
    <property type="entry name" value="Beta-prop_IFT121_TULP_N"/>
</dbReference>
<dbReference type="WBParaSite" id="ALUE_0002057601-mRNA-1">
    <property type="protein sequence ID" value="ALUE_0002057601-mRNA-1"/>
    <property type="gene ID" value="ALUE_0002057601"/>
</dbReference>
<evidence type="ECO:0000256" key="2">
    <source>
        <dbReference type="ARBA" id="ARBA00022490"/>
    </source>
</evidence>
<feature type="domain" description="IFT121 second beta-propeller" evidence="5">
    <location>
        <begin position="163"/>
        <end position="466"/>
    </location>
</feature>
<evidence type="ECO:0000313" key="7">
    <source>
        <dbReference type="Proteomes" id="UP000036681"/>
    </source>
</evidence>
<dbReference type="SUPFAM" id="SSF50978">
    <property type="entry name" value="WD40 repeat-like"/>
    <property type="match status" value="1"/>
</dbReference>
<keyword evidence="2" id="KW-0963">Cytoplasm</keyword>
<dbReference type="GO" id="GO:0035721">
    <property type="term" value="P:intraciliary retrograde transport"/>
    <property type="evidence" value="ECO:0007669"/>
    <property type="project" value="TreeGrafter"/>
</dbReference>
<dbReference type="Pfam" id="PF23390">
    <property type="entry name" value="Beta-prop_WDR35_2nd"/>
    <property type="match status" value="1"/>
</dbReference>
<evidence type="ECO:0000256" key="4">
    <source>
        <dbReference type="ARBA" id="ARBA00022737"/>
    </source>
</evidence>
<dbReference type="GO" id="GO:0030991">
    <property type="term" value="C:intraciliary transport particle A"/>
    <property type="evidence" value="ECO:0007669"/>
    <property type="project" value="TreeGrafter"/>
</dbReference>
<dbReference type="InterPro" id="IPR056158">
    <property type="entry name" value="Beta-prop_IFT121_2nd"/>
</dbReference>
<dbReference type="InterPro" id="IPR036322">
    <property type="entry name" value="WD40_repeat_dom_sf"/>
</dbReference>
<dbReference type="Pfam" id="PF24797">
    <property type="entry name" value="Beta-prop_WDR35_TULP_N"/>
    <property type="match status" value="1"/>
</dbReference>
<dbReference type="Proteomes" id="UP000036681">
    <property type="component" value="Unplaced"/>
</dbReference>
<dbReference type="PANTHER" id="PTHR12764:SF5">
    <property type="entry name" value="LD29485P"/>
    <property type="match status" value="1"/>
</dbReference>